<dbReference type="InterPro" id="IPR002060">
    <property type="entry name" value="Squ/phyt_synthse"/>
</dbReference>
<dbReference type="SUPFAM" id="SSF48576">
    <property type="entry name" value="Terpenoid synthases"/>
    <property type="match status" value="1"/>
</dbReference>
<proteinExistence type="predicted"/>
<dbReference type="SFLD" id="SFLDG01018">
    <property type="entry name" value="Squalene/Phytoene_Synthase_Lik"/>
    <property type="match status" value="1"/>
</dbReference>
<evidence type="ECO:0000256" key="2">
    <source>
        <dbReference type="ARBA" id="ARBA00022679"/>
    </source>
</evidence>
<comment type="caution">
    <text evidence="3">The sequence shown here is derived from an EMBL/GenBank/DDBJ whole genome shotgun (WGS) entry which is preliminary data.</text>
</comment>
<dbReference type="Pfam" id="PF00494">
    <property type="entry name" value="SQS_PSY"/>
    <property type="match status" value="1"/>
</dbReference>
<dbReference type="Proteomes" id="UP001499841">
    <property type="component" value="Unassembled WGS sequence"/>
</dbReference>
<comment type="pathway">
    <text evidence="1">Carotenoid biosynthesis; phytoene biosynthesis.</text>
</comment>
<name>A0ABP8ESN9_9MICO</name>
<dbReference type="PROSITE" id="PS01045">
    <property type="entry name" value="SQUALEN_PHYTOEN_SYN_2"/>
    <property type="match status" value="1"/>
</dbReference>
<dbReference type="SFLD" id="SFLDS00005">
    <property type="entry name" value="Isoprenoid_Synthase_Type_I"/>
    <property type="match status" value="1"/>
</dbReference>
<organism evidence="3 4">
    <name type="scientific">Georgenia daeguensis</name>
    <dbReference type="NCBI Taxonomy" id="908355"/>
    <lineage>
        <taxon>Bacteria</taxon>
        <taxon>Bacillati</taxon>
        <taxon>Actinomycetota</taxon>
        <taxon>Actinomycetes</taxon>
        <taxon>Micrococcales</taxon>
        <taxon>Bogoriellaceae</taxon>
        <taxon>Georgenia</taxon>
    </lineage>
</organism>
<protein>
    <submittedName>
        <fullName evidence="3">Squalene/phytoene synthase family protein</fullName>
    </submittedName>
</protein>
<dbReference type="InterPro" id="IPR044843">
    <property type="entry name" value="Trans_IPPS_bact-type"/>
</dbReference>
<dbReference type="InterPro" id="IPR008949">
    <property type="entry name" value="Isoprenoid_synthase_dom_sf"/>
</dbReference>
<gene>
    <name evidence="3" type="ORF">GCM10022262_13480</name>
</gene>
<accession>A0ABP8ESN9</accession>
<keyword evidence="2" id="KW-0808">Transferase</keyword>
<sequence length="314" mass="33911">MSAATPARPPRPRRRQVEDLAAPSAPPLHLVSADPLYDAVAQRSAAAVIEGYSTSFGWACKLLREPVRTAVRNIYALVRLADEIVDGPVGATDPERAGHLLHELEEETYRTLASGHSTNLVIHAFALTARRAGIGADLVAPFFASMRTDLSVTAHDPTSLDAYVYGSAEVVGLMCLRVFVAAPDGRHLAYEELAPGARRLGAAFQKVNFLRDLADDHDALGRTYFPALDVDHFTDAHRDQLLDDIDADLAAAARVATQLPPSSRSAVLAAHGLFAELSARLRATPAARIRTRRVRVPGRRKVLVLARSLARGGR</sequence>
<dbReference type="EMBL" id="BAABBA010000005">
    <property type="protein sequence ID" value="GAA4286989.1"/>
    <property type="molecule type" value="Genomic_DNA"/>
</dbReference>
<reference evidence="4" key="1">
    <citation type="journal article" date="2019" name="Int. J. Syst. Evol. Microbiol.">
        <title>The Global Catalogue of Microorganisms (GCM) 10K type strain sequencing project: providing services to taxonomists for standard genome sequencing and annotation.</title>
        <authorList>
            <consortium name="The Broad Institute Genomics Platform"/>
            <consortium name="The Broad Institute Genome Sequencing Center for Infectious Disease"/>
            <person name="Wu L."/>
            <person name="Ma J."/>
        </authorList>
    </citation>
    <scope>NUCLEOTIDE SEQUENCE [LARGE SCALE GENOMIC DNA]</scope>
    <source>
        <strain evidence="4">JCM 17459</strain>
    </source>
</reference>
<dbReference type="InterPro" id="IPR019845">
    <property type="entry name" value="Squalene/phytoene_synthase_CS"/>
</dbReference>
<evidence type="ECO:0000313" key="4">
    <source>
        <dbReference type="Proteomes" id="UP001499841"/>
    </source>
</evidence>
<dbReference type="SFLD" id="SFLDG01212">
    <property type="entry name" value="Phytoene_synthase_like"/>
    <property type="match status" value="1"/>
</dbReference>
<keyword evidence="4" id="KW-1185">Reference proteome</keyword>
<evidence type="ECO:0000256" key="1">
    <source>
        <dbReference type="ARBA" id="ARBA00004684"/>
    </source>
</evidence>
<evidence type="ECO:0000313" key="3">
    <source>
        <dbReference type="EMBL" id="GAA4286989.1"/>
    </source>
</evidence>
<dbReference type="PANTHER" id="PTHR31480">
    <property type="entry name" value="BIFUNCTIONAL LYCOPENE CYCLASE/PHYTOENE SYNTHASE"/>
    <property type="match status" value="1"/>
</dbReference>
<dbReference type="Gene3D" id="1.10.600.10">
    <property type="entry name" value="Farnesyl Diphosphate Synthase"/>
    <property type="match status" value="1"/>
</dbReference>
<dbReference type="RefSeq" id="WP_345039121.1">
    <property type="nucleotide sequence ID" value="NZ_BAABBA010000005.1"/>
</dbReference>